<proteinExistence type="predicted"/>
<organism evidence="1 2">
    <name type="scientific">Panagrolaimus superbus</name>
    <dbReference type="NCBI Taxonomy" id="310955"/>
    <lineage>
        <taxon>Eukaryota</taxon>
        <taxon>Metazoa</taxon>
        <taxon>Ecdysozoa</taxon>
        <taxon>Nematoda</taxon>
        <taxon>Chromadorea</taxon>
        <taxon>Rhabditida</taxon>
        <taxon>Tylenchina</taxon>
        <taxon>Panagrolaimomorpha</taxon>
        <taxon>Panagrolaimoidea</taxon>
        <taxon>Panagrolaimidae</taxon>
        <taxon>Panagrolaimus</taxon>
    </lineage>
</organism>
<reference evidence="2" key="1">
    <citation type="submission" date="2022-11" db="UniProtKB">
        <authorList>
            <consortium name="WormBaseParasite"/>
        </authorList>
    </citation>
    <scope>IDENTIFICATION</scope>
</reference>
<dbReference type="Proteomes" id="UP000887577">
    <property type="component" value="Unplaced"/>
</dbReference>
<protein>
    <submittedName>
        <fullName evidence="2">Uncharacterized protein</fullName>
    </submittedName>
</protein>
<dbReference type="AlphaFoldDB" id="A0A914YNW8"/>
<dbReference type="WBParaSite" id="PSU_v2.g2112.t1">
    <property type="protein sequence ID" value="PSU_v2.g2112.t1"/>
    <property type="gene ID" value="PSU_v2.g2112"/>
</dbReference>
<evidence type="ECO:0000313" key="2">
    <source>
        <dbReference type="WBParaSite" id="PSU_v2.g2112.t1"/>
    </source>
</evidence>
<accession>A0A914YNW8</accession>
<keyword evidence="1" id="KW-1185">Reference proteome</keyword>
<sequence length="147" mass="16390">MKPQDAFLFHQIDVVKVLNTPRTIAAMVLVANKYLSDYDPRVADAAREYAQKAAVDIVMQQKKQLTGNDLFESLGRPGGPVMEAARKRELRSARRNGIQPKKKAKVVFAEFEMKQIDEAAHAAAAAETQEEIEAVIKQSSVLLFFCL</sequence>
<evidence type="ECO:0000313" key="1">
    <source>
        <dbReference type="Proteomes" id="UP000887577"/>
    </source>
</evidence>
<name>A0A914YNW8_9BILA</name>